<proteinExistence type="predicted"/>
<organism evidence="1">
    <name type="scientific">Lepeophtheirus salmonis</name>
    <name type="common">Salmon louse</name>
    <name type="synonym">Caligus salmonis</name>
    <dbReference type="NCBI Taxonomy" id="72036"/>
    <lineage>
        <taxon>Eukaryota</taxon>
        <taxon>Metazoa</taxon>
        <taxon>Ecdysozoa</taxon>
        <taxon>Arthropoda</taxon>
        <taxon>Crustacea</taxon>
        <taxon>Multicrustacea</taxon>
        <taxon>Hexanauplia</taxon>
        <taxon>Copepoda</taxon>
        <taxon>Siphonostomatoida</taxon>
        <taxon>Caligidae</taxon>
        <taxon>Lepeophtheirus</taxon>
    </lineage>
</organism>
<reference evidence="1" key="1">
    <citation type="submission" date="2014-05" db="EMBL/GenBank/DDBJ databases">
        <authorList>
            <person name="Chronopoulou M."/>
        </authorList>
    </citation>
    <scope>NUCLEOTIDE SEQUENCE</scope>
    <source>
        <tissue evidence="1">Whole organism</tissue>
    </source>
</reference>
<dbReference type="EMBL" id="HACA01011150">
    <property type="protein sequence ID" value="CDW28511.1"/>
    <property type="molecule type" value="Transcribed_RNA"/>
</dbReference>
<dbReference type="AlphaFoldDB" id="A0A0K2TSZ4"/>
<evidence type="ECO:0000313" key="1">
    <source>
        <dbReference type="EMBL" id="CDW28511.1"/>
    </source>
</evidence>
<name>A0A0K2TSZ4_LEPSM</name>
<sequence>MNKVFIPLSRKRESVLVAIRAGRDNVEITNFLNLCRSSLRRISKELEKCEGDYNSLSCYNLKKTLTFLLELFLFFWTQPPSSPDLNSIDFFL</sequence>
<accession>A0A0K2TSZ4</accession>
<protein>
    <submittedName>
        <fullName evidence="1">Uncharacterized protein</fullName>
    </submittedName>
</protein>